<gene>
    <name evidence="1" type="ORF">GM418_04035</name>
</gene>
<organism evidence="1 2">
    <name type="scientific">Maribellus comscasis</name>
    <dbReference type="NCBI Taxonomy" id="2681766"/>
    <lineage>
        <taxon>Bacteria</taxon>
        <taxon>Pseudomonadati</taxon>
        <taxon>Bacteroidota</taxon>
        <taxon>Bacteroidia</taxon>
        <taxon>Marinilabiliales</taxon>
        <taxon>Prolixibacteraceae</taxon>
        <taxon>Maribellus</taxon>
    </lineage>
</organism>
<proteinExistence type="predicted"/>
<dbReference type="KEGG" id="mcos:GM418_04035"/>
<dbReference type="Proteomes" id="UP000428260">
    <property type="component" value="Chromosome"/>
</dbReference>
<evidence type="ECO:0000313" key="1">
    <source>
        <dbReference type="EMBL" id="QGY42852.1"/>
    </source>
</evidence>
<sequence>MKVKIFLFAVIQLSVVHICAQSLEESLGGIETNFQFFSNNIDLKVTDQFIIKRAEKKASASTNYSANSAYGYGYGYQSFHLEFVTKEYYTIEEVEHKGRYSDKIELTFYNSDDIALATHTLDYSVVDLSYNISSDEIQFFYSIDLLGIPIVLLNKTAKINFIKKVSNKK</sequence>
<protein>
    <submittedName>
        <fullName evidence="1">Uncharacterized protein</fullName>
    </submittedName>
</protein>
<dbReference type="EMBL" id="CP046401">
    <property type="protein sequence ID" value="QGY42852.1"/>
    <property type="molecule type" value="Genomic_DNA"/>
</dbReference>
<reference evidence="1 2" key="1">
    <citation type="submission" date="2019-11" db="EMBL/GenBank/DDBJ databases">
        <authorList>
            <person name="Zheng R.K."/>
            <person name="Sun C.M."/>
        </authorList>
    </citation>
    <scope>NUCLEOTIDE SEQUENCE [LARGE SCALE GENOMIC DNA]</scope>
    <source>
        <strain evidence="1 2">WC007</strain>
    </source>
</reference>
<accession>A0A6I6JRR7</accession>
<name>A0A6I6JRR7_9BACT</name>
<dbReference type="RefSeq" id="WP_158863398.1">
    <property type="nucleotide sequence ID" value="NZ_CP046401.1"/>
</dbReference>
<dbReference type="AlphaFoldDB" id="A0A6I6JRR7"/>
<evidence type="ECO:0000313" key="2">
    <source>
        <dbReference type="Proteomes" id="UP000428260"/>
    </source>
</evidence>
<keyword evidence="2" id="KW-1185">Reference proteome</keyword>